<organism evidence="1 2">
    <name type="scientific">Thermosynechococcus vestitus (strain NIES-2133 / IAM M-273 / BP-1)</name>
    <dbReference type="NCBI Taxonomy" id="197221"/>
    <lineage>
        <taxon>Bacteria</taxon>
        <taxon>Bacillati</taxon>
        <taxon>Cyanobacteriota</taxon>
        <taxon>Cyanophyceae</taxon>
        <taxon>Acaryochloridales</taxon>
        <taxon>Thermosynechococcaceae</taxon>
        <taxon>Thermosynechococcus</taxon>
    </lineage>
</organism>
<evidence type="ECO:0000313" key="1">
    <source>
        <dbReference type="EMBL" id="BAC09190.1"/>
    </source>
</evidence>
<evidence type="ECO:0000313" key="2">
    <source>
        <dbReference type="Proteomes" id="UP000000440"/>
    </source>
</evidence>
<keyword evidence="2" id="KW-1185">Reference proteome</keyword>
<dbReference type="AlphaFoldDB" id="Q8DIF2"/>
<accession>Q8DIF2</accession>
<dbReference type="RefSeq" id="WP_011057475.1">
    <property type="nucleotide sequence ID" value="NC_004113.1"/>
</dbReference>
<sequence length="441" mass="50626">MAVSYQSRFFTFWRQQWQRWQQRWQRQQWQVESTLSGTLQVIGSILAQFWQRRVLQLLGTVSQMGQRLLPKPTAAPPADEALLTVMAALSPTAGEDQSWLVAIAPIARPLTWWQRWIAPWQRWFQSPSKTLPAADAPLAQRPPFYLACDRAAKSLLLVDEAARPLKRFTPTEQQQIEEHIAYALAVYYQHVRQWYRRRHHWLWGWWERSLKAGPNPPSCLVATFLGQLQFTGTHAGDLVLPSASPLAAAVRWLRSHLPSGCKKTLSQVQVQGIATLLETQQMVLIGTDNTILYTLSPAQQAQALAWIERHLHPFKLPFQDWLSQLSYWLGGFQPPAVAAVNSPLLAATDALPVFSPVDTLLSLGSTSAPVAHSAPSETAATRIHPNPEQLILDVDAALIGYELHWFERLLLWCDRLFLWIEEHLMRLGRWLLQQWQRWWQF</sequence>
<dbReference type="eggNOG" id="ENOG502ZW9Y">
    <property type="taxonomic scope" value="Bacteria"/>
</dbReference>
<reference evidence="1 2" key="1">
    <citation type="journal article" date="2002" name="DNA Res.">
        <title>Complete genome structure of the thermophilic cyanobacterium Thermosynechococcus elongatus BP-1.</title>
        <authorList>
            <person name="Nakamura Y."/>
            <person name="Kaneko T."/>
            <person name="Sato S."/>
            <person name="Ikeuchi M."/>
            <person name="Katoh H."/>
            <person name="Sasamoto S."/>
            <person name="Watanabe A."/>
            <person name="Iriguchi M."/>
            <person name="Kawashima K."/>
            <person name="Kimura T."/>
            <person name="Kishida Y."/>
            <person name="Kiyokawa C."/>
            <person name="Kohara M."/>
            <person name="Matsumoto M."/>
            <person name="Matsuno A."/>
            <person name="Nakazaki N."/>
            <person name="Shimpo S."/>
            <person name="Sugimoto M."/>
            <person name="Takeuchi C."/>
            <person name="Yamada M."/>
            <person name="Tabata S."/>
        </authorList>
    </citation>
    <scope>NUCLEOTIDE SEQUENCE [LARGE SCALE GENOMIC DNA]</scope>
    <source>
        <strain evidence="2">IAM M-273 / NIES-2133 / BP-1</strain>
    </source>
</reference>
<dbReference type="EMBL" id="BA000039">
    <property type="protein sequence ID" value="BAC09190.1"/>
    <property type="molecule type" value="Genomic_DNA"/>
</dbReference>
<gene>
    <name evidence="1" type="ordered locus">tll1638</name>
</gene>
<protein>
    <submittedName>
        <fullName evidence="1">Tll1638 protein</fullName>
    </submittedName>
</protein>
<dbReference type="KEGG" id="tel:tll1638"/>
<dbReference type="EnsemblBacteria" id="BAC09190">
    <property type="protein sequence ID" value="BAC09190"/>
    <property type="gene ID" value="BAC09190"/>
</dbReference>
<dbReference type="Proteomes" id="UP000000440">
    <property type="component" value="Chromosome"/>
</dbReference>
<proteinExistence type="predicted"/>
<name>Q8DIF2_THEVB</name>